<keyword evidence="1" id="KW-0812">Transmembrane</keyword>
<dbReference type="STRING" id="638303.Thal_0152"/>
<feature type="transmembrane region" description="Helical" evidence="1">
    <location>
        <begin position="96"/>
        <end position="117"/>
    </location>
</feature>
<dbReference type="RefSeq" id="WP_012991195.1">
    <property type="nucleotide sequence ID" value="NC_013894.1"/>
</dbReference>
<gene>
    <name evidence="2" type="ordered locus">Thal_0152</name>
</gene>
<feature type="transmembrane region" description="Helical" evidence="1">
    <location>
        <begin position="123"/>
        <end position="141"/>
    </location>
</feature>
<feature type="transmembrane region" description="Helical" evidence="1">
    <location>
        <begin position="336"/>
        <end position="358"/>
    </location>
</feature>
<dbReference type="KEGG" id="tal:Thal_0152"/>
<evidence type="ECO:0008006" key="4">
    <source>
        <dbReference type="Google" id="ProtNLM"/>
    </source>
</evidence>
<dbReference type="EMBL" id="CP001931">
    <property type="protein sequence ID" value="ADC88788.1"/>
    <property type="molecule type" value="Genomic_DNA"/>
</dbReference>
<dbReference type="PANTHER" id="PTHR37422">
    <property type="entry name" value="TEICHURONIC ACID BIOSYNTHESIS PROTEIN TUAE"/>
    <property type="match status" value="1"/>
</dbReference>
<reference evidence="3" key="1">
    <citation type="journal article" date="2010" name="Stand. Genomic Sci.">
        <title>Complete genome sequence of Thermocrinis albus type strain (HI 11/12T).</title>
        <authorList>
            <person name="Wirth R."/>
            <person name="Sikorski J."/>
            <person name="Brambilla E."/>
            <person name="Misra M."/>
            <person name="Lapidus A."/>
            <person name="Copeland A."/>
            <person name="Nolan M."/>
            <person name="Lucas S."/>
            <person name="Chen F."/>
            <person name="Tice H."/>
            <person name="Cheng J.F."/>
            <person name="Han C."/>
            <person name="Detter J.C."/>
            <person name="Tapia R."/>
            <person name="Bruce D."/>
            <person name="Goodwin L."/>
            <person name="Pitluck S."/>
            <person name="Pati A."/>
            <person name="Anderson I."/>
            <person name="Ivanova N."/>
            <person name="Mavromatis K."/>
            <person name="Mikhailova N."/>
            <person name="Chen A."/>
            <person name="Palaniappan K."/>
            <person name="Bilek Y."/>
            <person name="Hader T."/>
            <person name="Land M."/>
            <person name="Hauser L."/>
            <person name="Chang Y.J."/>
            <person name="Jeffries C.D."/>
            <person name="Tindall B.J."/>
            <person name="Rohde M."/>
            <person name="Goker M."/>
            <person name="Bristow J."/>
            <person name="Eisen J.A."/>
            <person name="Markowitz V."/>
            <person name="Hugenholtz P."/>
            <person name="Kyrpides N.C."/>
            <person name="Klenk H.P."/>
        </authorList>
    </citation>
    <scope>NUCLEOTIDE SEQUENCE [LARGE SCALE GENOMIC DNA]</scope>
    <source>
        <strain evidence="3">DSM 14484 / JCM 11386 / HI 11/12</strain>
    </source>
</reference>
<sequence length="381" mass="43391">MSPLLLATLLVILSISVWEAFLILLLIYTGILFLKGKLSFGGVMMKPLLMYAVTVLLSNLLFAPKEYIGKAVERSVFLLVYPLGERWHLGREKLSYFCNFLTLAGFLLFPVVLYKFLKTGTPAPLWGGVFEVAILYSLFSLSSLGLFLYKRSWFYFLAFVFFLGVVFFSARRSTLLGLLFTLLLLLFLMRDRVGKRVVVATVGILLVGSTVAFLFLVEKDPRFRALYEVITHQRSIDDRSLSVISSYRWDLAKAGIEVIRRDIEEGRILNLLLGHGMDPAYRLNPPSPIGGGTYESVILISEFTEKGLLGLAAILWIFWSYYRYLIRFRFKQKEDFLLIPLVGMMSVHLIGSIFTGFWDAMLPLFLLYLRVVEVIKSAEEG</sequence>
<feature type="transmembrane region" description="Helical" evidence="1">
    <location>
        <begin position="197"/>
        <end position="217"/>
    </location>
</feature>
<dbReference type="eggNOG" id="ENOG5033X6M">
    <property type="taxonomic scope" value="Bacteria"/>
</dbReference>
<keyword evidence="3" id="KW-1185">Reference proteome</keyword>
<proteinExistence type="predicted"/>
<dbReference type="HOGENOM" id="CLU_696087_0_0_0"/>
<feature type="transmembrane region" description="Helical" evidence="1">
    <location>
        <begin position="307"/>
        <end position="324"/>
    </location>
</feature>
<dbReference type="InterPro" id="IPR051533">
    <property type="entry name" value="WaaL-like"/>
</dbReference>
<keyword evidence="1" id="KW-1133">Transmembrane helix</keyword>
<name>D3SNQ1_THEAH</name>
<feature type="transmembrane region" description="Helical" evidence="1">
    <location>
        <begin position="153"/>
        <end position="169"/>
    </location>
</feature>
<organism evidence="2 3">
    <name type="scientific">Thermocrinis albus (strain DSM 14484 / JCM 11386 / HI 11/12)</name>
    <dbReference type="NCBI Taxonomy" id="638303"/>
    <lineage>
        <taxon>Bacteria</taxon>
        <taxon>Pseudomonadati</taxon>
        <taxon>Aquificota</taxon>
        <taxon>Aquificia</taxon>
        <taxon>Aquificales</taxon>
        <taxon>Aquificaceae</taxon>
        <taxon>Thermocrinis</taxon>
    </lineage>
</organism>
<dbReference type="AlphaFoldDB" id="D3SNQ1"/>
<feature type="transmembrane region" description="Helical" evidence="1">
    <location>
        <begin position="175"/>
        <end position="190"/>
    </location>
</feature>
<dbReference type="OrthoDB" id="10596at2"/>
<evidence type="ECO:0000313" key="2">
    <source>
        <dbReference type="EMBL" id="ADC88788.1"/>
    </source>
</evidence>
<evidence type="ECO:0000313" key="3">
    <source>
        <dbReference type="Proteomes" id="UP000002043"/>
    </source>
</evidence>
<feature type="transmembrane region" description="Helical" evidence="1">
    <location>
        <begin position="43"/>
        <end position="61"/>
    </location>
</feature>
<dbReference type="Proteomes" id="UP000002043">
    <property type="component" value="Chromosome"/>
</dbReference>
<evidence type="ECO:0000256" key="1">
    <source>
        <dbReference type="SAM" id="Phobius"/>
    </source>
</evidence>
<feature type="transmembrane region" description="Helical" evidence="1">
    <location>
        <begin position="6"/>
        <end position="31"/>
    </location>
</feature>
<dbReference type="PANTHER" id="PTHR37422:SF13">
    <property type="entry name" value="LIPOPOLYSACCHARIDE BIOSYNTHESIS PROTEIN PA4999-RELATED"/>
    <property type="match status" value="1"/>
</dbReference>
<keyword evidence="1" id="KW-0472">Membrane</keyword>
<accession>D3SNQ1</accession>
<protein>
    <recommendedName>
        <fullName evidence="4">O-antigen polymerase</fullName>
    </recommendedName>
</protein>